<dbReference type="InterPro" id="IPR029787">
    <property type="entry name" value="Nucleotide_cyclase"/>
</dbReference>
<organism evidence="2 3">
    <name type="scientific">Roseburia inulinivorans</name>
    <dbReference type="NCBI Taxonomy" id="360807"/>
    <lineage>
        <taxon>Bacteria</taxon>
        <taxon>Bacillati</taxon>
        <taxon>Bacillota</taxon>
        <taxon>Clostridia</taxon>
        <taxon>Lachnospirales</taxon>
        <taxon>Lachnospiraceae</taxon>
        <taxon>Roseburia</taxon>
    </lineage>
</organism>
<feature type="domain" description="GGDEF" evidence="1">
    <location>
        <begin position="1"/>
        <end position="117"/>
    </location>
</feature>
<dbReference type="InterPro" id="IPR000160">
    <property type="entry name" value="GGDEF_dom"/>
</dbReference>
<dbReference type="EMBL" id="CVRS01000065">
    <property type="protein sequence ID" value="CRL36566.1"/>
    <property type="molecule type" value="Genomic_DNA"/>
</dbReference>
<dbReference type="PANTHER" id="PTHR46663:SF2">
    <property type="entry name" value="GGDEF DOMAIN-CONTAINING PROTEIN"/>
    <property type="match status" value="1"/>
</dbReference>
<dbReference type="Gene3D" id="3.30.70.270">
    <property type="match status" value="1"/>
</dbReference>
<keyword evidence="3" id="KW-1185">Reference proteome</keyword>
<dbReference type="PANTHER" id="PTHR46663">
    <property type="entry name" value="DIGUANYLATE CYCLASE DGCT-RELATED"/>
    <property type="match status" value="1"/>
</dbReference>
<dbReference type="NCBIfam" id="TIGR00254">
    <property type="entry name" value="GGDEF"/>
    <property type="match status" value="1"/>
</dbReference>
<sequence>MNDTYGHLEGDALLIAVADTLRTSVRSSDIVGRIGGDEFVVYLSNVTDRQNAMAVAEKLCQVIRELSTMKKEWSNISASIGISFADHPDIKMEELYISADKAMYSAKENGRNQYQTL</sequence>
<dbReference type="SMART" id="SM00267">
    <property type="entry name" value="GGDEF"/>
    <property type="match status" value="1"/>
</dbReference>
<dbReference type="Proteomes" id="UP000049828">
    <property type="component" value="Unassembled WGS sequence"/>
</dbReference>
<dbReference type="InterPro" id="IPR052163">
    <property type="entry name" value="DGC-Regulatory_Protein"/>
</dbReference>
<reference evidence="3" key="1">
    <citation type="submission" date="2015-05" db="EMBL/GenBank/DDBJ databases">
        <authorList>
            <consortium name="Pathogen Informatics"/>
        </authorList>
    </citation>
    <scope>NUCLEOTIDE SEQUENCE [LARGE SCALE GENOMIC DNA]</scope>
    <source>
        <strain evidence="3">L1-83</strain>
    </source>
</reference>
<dbReference type="AlphaFoldDB" id="A0A0M6WIH0"/>
<gene>
    <name evidence="2" type="ORF">RIL183_19581</name>
</gene>
<dbReference type="PROSITE" id="PS50887">
    <property type="entry name" value="GGDEF"/>
    <property type="match status" value="1"/>
</dbReference>
<evidence type="ECO:0000313" key="3">
    <source>
        <dbReference type="Proteomes" id="UP000049828"/>
    </source>
</evidence>
<evidence type="ECO:0000313" key="2">
    <source>
        <dbReference type="EMBL" id="CRL36566.1"/>
    </source>
</evidence>
<dbReference type="CDD" id="cd01949">
    <property type="entry name" value="GGDEF"/>
    <property type="match status" value="1"/>
</dbReference>
<accession>A0A0M6WIH0</accession>
<protein>
    <recommendedName>
        <fullName evidence="1">GGDEF domain-containing protein</fullName>
    </recommendedName>
</protein>
<proteinExistence type="predicted"/>
<evidence type="ECO:0000259" key="1">
    <source>
        <dbReference type="PROSITE" id="PS50887"/>
    </source>
</evidence>
<dbReference type="SUPFAM" id="SSF55073">
    <property type="entry name" value="Nucleotide cyclase"/>
    <property type="match status" value="1"/>
</dbReference>
<dbReference type="InterPro" id="IPR043128">
    <property type="entry name" value="Rev_trsase/Diguanyl_cyclase"/>
</dbReference>
<name>A0A0M6WIH0_9FIRM</name>
<dbReference type="Pfam" id="PF00990">
    <property type="entry name" value="GGDEF"/>
    <property type="match status" value="1"/>
</dbReference>